<dbReference type="SMART" id="SM00220">
    <property type="entry name" value="S_TKc"/>
    <property type="match status" value="1"/>
</dbReference>
<dbReference type="Pfam" id="PF00069">
    <property type="entry name" value="Pkinase"/>
    <property type="match status" value="1"/>
</dbReference>
<feature type="domain" description="Protein kinase" evidence="1">
    <location>
        <begin position="38"/>
        <end position="346"/>
    </location>
</feature>
<dbReference type="AlphaFoldDB" id="A0A1M7TG95"/>
<dbReference type="PROSITE" id="PS50011">
    <property type="entry name" value="PROTEIN_KINASE_DOM"/>
    <property type="match status" value="1"/>
</dbReference>
<keyword evidence="3" id="KW-1185">Reference proteome</keyword>
<protein>
    <submittedName>
        <fullName evidence="2">Protein kinase domain-containing protein</fullName>
    </submittedName>
</protein>
<keyword evidence="2" id="KW-0418">Kinase</keyword>
<organism evidence="2 3">
    <name type="scientific">Fervidobacterium gondwanense DSM 13020</name>
    <dbReference type="NCBI Taxonomy" id="1121883"/>
    <lineage>
        <taxon>Bacteria</taxon>
        <taxon>Thermotogati</taxon>
        <taxon>Thermotogota</taxon>
        <taxon>Thermotogae</taxon>
        <taxon>Thermotogales</taxon>
        <taxon>Fervidobacteriaceae</taxon>
        <taxon>Fervidobacterium</taxon>
    </lineage>
</organism>
<dbReference type="SUPFAM" id="SSF56112">
    <property type="entry name" value="Protein kinase-like (PK-like)"/>
    <property type="match status" value="1"/>
</dbReference>
<proteinExistence type="predicted"/>
<dbReference type="Gene3D" id="1.10.510.10">
    <property type="entry name" value="Transferase(Phosphotransferase) domain 1"/>
    <property type="match status" value="1"/>
</dbReference>
<dbReference type="GO" id="GO:0005524">
    <property type="term" value="F:ATP binding"/>
    <property type="evidence" value="ECO:0007669"/>
    <property type="project" value="InterPro"/>
</dbReference>
<dbReference type="PROSITE" id="PS00108">
    <property type="entry name" value="PROTEIN_KINASE_ST"/>
    <property type="match status" value="1"/>
</dbReference>
<evidence type="ECO:0000259" key="1">
    <source>
        <dbReference type="PROSITE" id="PS50011"/>
    </source>
</evidence>
<keyword evidence="2" id="KW-0808">Transferase</keyword>
<evidence type="ECO:0000313" key="3">
    <source>
        <dbReference type="Proteomes" id="UP000184207"/>
    </source>
</evidence>
<name>A0A1M7TG95_FERGO</name>
<gene>
    <name evidence="2" type="ORF">SAMN02745226_01964</name>
</gene>
<accession>A0A1M7TG95</accession>
<dbReference type="Proteomes" id="UP000184207">
    <property type="component" value="Unassembled WGS sequence"/>
</dbReference>
<dbReference type="EMBL" id="FRDJ01000018">
    <property type="protein sequence ID" value="SHN69740.1"/>
    <property type="molecule type" value="Genomic_DNA"/>
</dbReference>
<dbReference type="GO" id="GO:0004672">
    <property type="term" value="F:protein kinase activity"/>
    <property type="evidence" value="ECO:0007669"/>
    <property type="project" value="InterPro"/>
</dbReference>
<dbReference type="PANTHER" id="PTHR44167">
    <property type="entry name" value="OVARIAN-SPECIFIC SERINE/THREONINE-PROTEIN KINASE LOK-RELATED"/>
    <property type="match status" value="1"/>
</dbReference>
<dbReference type="PANTHER" id="PTHR44167:SF24">
    <property type="entry name" value="SERINE_THREONINE-PROTEIN KINASE CHK2"/>
    <property type="match status" value="1"/>
</dbReference>
<sequence>MSNYRGQNIVVLGENEILIEKNGKKYLLPHYIDGQRYEVTGILSANTGFGLILNAVDHHVFKRRVLIKARNYFGKIRRNNLDNKQFLVQARNDIKAERRVLELIRDINIPNTPVLRDYIEGYNPSLKWPEGDFYAKPYKDLEEEAYKEPYIVLQYIEGDTLENVLNSQITTQKLTSPEWRKTVFSLVKTICKIFRKLYRIGKRHESIAKIIYQDLKLDNIIVTPSWNFTLIDFGGVGVIKKDNKTYNLGRVYTPGYKAPEIDSLANRMVDEKVDVYTIGVVVYRLLTKVQITTDNILPNQTLKFDYSLLSKHNNKLIEEFVRRTTEPDPDKRIGFDDMTDMVYTILKNILTNQ</sequence>
<dbReference type="STRING" id="1121883.SAMN02745226_01964"/>
<dbReference type="InterPro" id="IPR000719">
    <property type="entry name" value="Prot_kinase_dom"/>
</dbReference>
<dbReference type="InterPro" id="IPR008271">
    <property type="entry name" value="Ser/Thr_kinase_AS"/>
</dbReference>
<dbReference type="RefSeq" id="WP_072761042.1">
    <property type="nucleotide sequence ID" value="NZ_FRDJ01000018.1"/>
</dbReference>
<dbReference type="InterPro" id="IPR011009">
    <property type="entry name" value="Kinase-like_dom_sf"/>
</dbReference>
<evidence type="ECO:0000313" key="2">
    <source>
        <dbReference type="EMBL" id="SHN69740.1"/>
    </source>
</evidence>
<reference evidence="3" key="1">
    <citation type="submission" date="2016-12" db="EMBL/GenBank/DDBJ databases">
        <authorList>
            <person name="Varghese N."/>
            <person name="Submissions S."/>
        </authorList>
    </citation>
    <scope>NUCLEOTIDE SEQUENCE [LARGE SCALE GENOMIC DNA]</scope>
    <source>
        <strain evidence="3">DSM 13020</strain>
    </source>
</reference>